<dbReference type="EMBL" id="MWUU01000013">
    <property type="protein sequence ID" value="PCF54410.1"/>
    <property type="molecule type" value="Genomic_DNA"/>
</dbReference>
<organism evidence="2 3">
    <name type="scientific">Staphylococcus delphini</name>
    <dbReference type="NCBI Taxonomy" id="53344"/>
    <lineage>
        <taxon>Bacteria</taxon>
        <taxon>Bacillati</taxon>
        <taxon>Bacillota</taxon>
        <taxon>Bacilli</taxon>
        <taxon>Bacillales</taxon>
        <taxon>Staphylococcaceae</taxon>
        <taxon>Staphylococcus</taxon>
        <taxon>Staphylococcus intermedius group</taxon>
    </lineage>
</organism>
<evidence type="ECO:0000313" key="2">
    <source>
        <dbReference type="EMBL" id="PCF54410.1"/>
    </source>
</evidence>
<feature type="transmembrane region" description="Helical" evidence="1">
    <location>
        <begin position="92"/>
        <end position="115"/>
    </location>
</feature>
<keyword evidence="1" id="KW-0472">Membrane</keyword>
<keyword evidence="1" id="KW-0812">Transmembrane</keyword>
<comment type="caution">
    <text evidence="2">The sequence shown here is derived from an EMBL/GenBank/DDBJ whole genome shotgun (WGS) entry which is preliminary data.</text>
</comment>
<reference evidence="2 3" key="1">
    <citation type="journal article" date="2017" name="PLoS ONE">
        <title>Development of a real-time PCR for detection of Staphylococcus pseudintermedius using a novel automated comparison of whole-genome sequences.</title>
        <authorList>
            <person name="Verstappen K.M."/>
            <person name="Huijbregts L."/>
            <person name="Spaninks M."/>
            <person name="Wagenaar J.A."/>
            <person name="Fluit A.C."/>
            <person name="Duim B."/>
        </authorList>
    </citation>
    <scope>NUCLEOTIDE SEQUENCE [LARGE SCALE GENOMIC DNA]</scope>
    <source>
        <strain evidence="2 3">215070706401-1</strain>
    </source>
</reference>
<feature type="transmembrane region" description="Helical" evidence="1">
    <location>
        <begin position="59"/>
        <end position="80"/>
    </location>
</feature>
<keyword evidence="1" id="KW-1133">Transmembrane helix</keyword>
<feature type="transmembrane region" description="Helical" evidence="1">
    <location>
        <begin position="5"/>
        <end position="22"/>
    </location>
</feature>
<name>A0A2A4GVB2_9STAP</name>
<protein>
    <submittedName>
        <fullName evidence="2">Uncharacterized protein</fullName>
    </submittedName>
</protein>
<proteinExistence type="predicted"/>
<dbReference type="AlphaFoldDB" id="A0A2A4GVB2"/>
<sequence length="120" mass="14027">MKLKLLYLCIPLVPIEFIALYTDYHWHSLLGFIPYIMISILISYYIFKHGLKEKYGWIISRITGIVISFICAYLFINTYYSANYFKPLTADLYAVLLGLISFIVIAITYFVMWGCSSKNH</sequence>
<evidence type="ECO:0000256" key="1">
    <source>
        <dbReference type="SAM" id="Phobius"/>
    </source>
</evidence>
<gene>
    <name evidence="2" type="ORF">B5C08_09985</name>
</gene>
<accession>A0A2A4GVB2</accession>
<evidence type="ECO:0000313" key="3">
    <source>
        <dbReference type="Proteomes" id="UP000218335"/>
    </source>
</evidence>
<feature type="transmembrane region" description="Helical" evidence="1">
    <location>
        <begin position="28"/>
        <end position="47"/>
    </location>
</feature>
<dbReference type="Proteomes" id="UP000218335">
    <property type="component" value="Unassembled WGS sequence"/>
</dbReference>